<dbReference type="RefSeq" id="WP_213983185.1">
    <property type="nucleotide sequence ID" value="NZ_JAFMNX010000001.1"/>
</dbReference>
<reference evidence="1 2" key="1">
    <citation type="submission" date="2021-03" db="EMBL/GenBank/DDBJ databases">
        <title>Tianweitania aestuarii sp. nov., isolated from a tidal flat.</title>
        <authorList>
            <person name="Park S."/>
            <person name="Yoon J.-H."/>
        </authorList>
    </citation>
    <scope>NUCLEOTIDE SEQUENCE [LARGE SCALE GENOMIC DNA]</scope>
    <source>
        <strain evidence="1 2">BSSL-BM11</strain>
    </source>
</reference>
<evidence type="ECO:0000313" key="2">
    <source>
        <dbReference type="Proteomes" id="UP001297272"/>
    </source>
</evidence>
<gene>
    <name evidence="1" type="ORF">JYU29_02530</name>
</gene>
<dbReference type="PANTHER" id="PTHR47328">
    <property type="match status" value="1"/>
</dbReference>
<dbReference type="PANTHER" id="PTHR47328:SF1">
    <property type="entry name" value="RUTC FAMILY PROTEIN YOAB"/>
    <property type="match status" value="1"/>
</dbReference>
<dbReference type="InterPro" id="IPR035709">
    <property type="entry name" value="YoaB-like"/>
</dbReference>
<proteinExistence type="predicted"/>
<evidence type="ECO:0000313" key="1">
    <source>
        <dbReference type="EMBL" id="MBS9719559.1"/>
    </source>
</evidence>
<dbReference type="InterPro" id="IPR006175">
    <property type="entry name" value="YjgF/YER057c/UK114"/>
</dbReference>
<dbReference type="Pfam" id="PF01042">
    <property type="entry name" value="Ribonuc_L-PSP"/>
    <property type="match status" value="1"/>
</dbReference>
<organism evidence="1 2">
    <name type="scientific">Tianweitania aestuarii</name>
    <dbReference type="NCBI Taxonomy" id="2814886"/>
    <lineage>
        <taxon>Bacteria</taxon>
        <taxon>Pseudomonadati</taxon>
        <taxon>Pseudomonadota</taxon>
        <taxon>Alphaproteobacteria</taxon>
        <taxon>Hyphomicrobiales</taxon>
        <taxon>Phyllobacteriaceae</taxon>
        <taxon>Tianweitania</taxon>
    </lineage>
</organism>
<dbReference type="Gene3D" id="3.30.1330.40">
    <property type="entry name" value="RutC-like"/>
    <property type="match status" value="1"/>
</dbReference>
<accession>A0ABS5RR75</accession>
<keyword evidence="2" id="KW-1185">Reference proteome</keyword>
<name>A0ABS5RR75_9HYPH</name>
<comment type="caution">
    <text evidence="1">The sequence shown here is derived from an EMBL/GenBank/DDBJ whole genome shotgun (WGS) entry which is preliminary data.</text>
</comment>
<dbReference type="CDD" id="cd06150">
    <property type="entry name" value="YjgF_YER057c_UK114_like_2"/>
    <property type="match status" value="1"/>
</dbReference>
<dbReference type="InterPro" id="IPR035959">
    <property type="entry name" value="RutC-like_sf"/>
</dbReference>
<sequence length="114" mass="12210">MVNRILQTPIMHRIVEHNGIVFLGGLIADDLTQSMGGQTEQICAKLDKLLSEAGTDKTKLVSAMLYVTDMSQKGEMNAAWTKWIAAADLPTRATIGVADLGKDVLIEVVVTAAA</sequence>
<dbReference type="EMBL" id="JAFMNX010000001">
    <property type="protein sequence ID" value="MBS9719559.1"/>
    <property type="molecule type" value="Genomic_DNA"/>
</dbReference>
<protein>
    <submittedName>
        <fullName evidence="1">RidA family protein</fullName>
    </submittedName>
</protein>
<dbReference type="SUPFAM" id="SSF55298">
    <property type="entry name" value="YjgF-like"/>
    <property type="match status" value="1"/>
</dbReference>
<dbReference type="Proteomes" id="UP001297272">
    <property type="component" value="Unassembled WGS sequence"/>
</dbReference>